<feature type="transmembrane region" description="Helical" evidence="6">
    <location>
        <begin position="74"/>
        <end position="92"/>
    </location>
</feature>
<comment type="subcellular location">
    <subcellularLocation>
        <location evidence="1">Membrane</location>
        <topology evidence="1">Multi-pass membrane protein</topology>
    </subcellularLocation>
</comment>
<dbReference type="InterPro" id="IPR036837">
    <property type="entry name" value="Cation_efflux_CTD_sf"/>
</dbReference>
<evidence type="ECO:0000256" key="2">
    <source>
        <dbReference type="ARBA" id="ARBA00022448"/>
    </source>
</evidence>
<reference evidence="9" key="1">
    <citation type="journal article" date="2019" name="Int. J. Syst. Evol. Microbiol.">
        <title>The Global Catalogue of Microorganisms (GCM) 10K type strain sequencing project: providing services to taxonomists for standard genome sequencing and annotation.</title>
        <authorList>
            <consortium name="The Broad Institute Genomics Platform"/>
            <consortium name="The Broad Institute Genome Sequencing Center for Infectious Disease"/>
            <person name="Wu L."/>
            <person name="Ma J."/>
        </authorList>
    </citation>
    <scope>NUCLEOTIDE SEQUENCE [LARGE SCALE GENOMIC DNA]</scope>
    <source>
        <strain evidence="9">KCTC 22437</strain>
    </source>
</reference>
<evidence type="ECO:0000256" key="1">
    <source>
        <dbReference type="ARBA" id="ARBA00004141"/>
    </source>
</evidence>
<keyword evidence="3 6" id="KW-0812">Transmembrane</keyword>
<dbReference type="InterPro" id="IPR002524">
    <property type="entry name" value="Cation_efflux"/>
</dbReference>
<sequence length="311" mass="34295">MAAIKKTIYAALLANLFIAITKFIAGGISNSAAMIAEGVHSVVDTINQLLLLMGINLSKRNPDKYHPLGYGKELYFWSFVVSILIFGLGGGLSVYQGITHILHPEALGDPKWSFIVLAISLVFEGTSLVIAAIEFNKLRDGQSWWQAIVNSKDPSTFLVLFEDSAAVAGLSIAALFLYLSHHLNKPYLDGVASLLIGVILVIVSLILARESRSLLMGEGIKKQTKQRICKIVEGDKAVLKLMHLLSTYQSPEEVLLMLIIQFKPNLSTADIDESIDRIRGEIKKEFGRIRFVIIQPDAFKGKINPDVQTYI</sequence>
<feature type="transmembrane region" description="Helical" evidence="6">
    <location>
        <begin position="7"/>
        <end position="25"/>
    </location>
</feature>
<feature type="transmembrane region" description="Helical" evidence="6">
    <location>
        <begin position="31"/>
        <end position="53"/>
    </location>
</feature>
<gene>
    <name evidence="8" type="ORF">ACFS5N_06345</name>
</gene>
<evidence type="ECO:0000256" key="4">
    <source>
        <dbReference type="ARBA" id="ARBA00022989"/>
    </source>
</evidence>
<name>A0ABW5Y9U0_9SPHI</name>
<dbReference type="Proteomes" id="UP001597557">
    <property type="component" value="Unassembled WGS sequence"/>
</dbReference>
<feature type="domain" description="Cation efflux protein transmembrane" evidence="7">
    <location>
        <begin position="9"/>
        <end position="216"/>
    </location>
</feature>
<dbReference type="Pfam" id="PF01545">
    <property type="entry name" value="Cation_efflux"/>
    <property type="match status" value="1"/>
</dbReference>
<dbReference type="InterPro" id="IPR027469">
    <property type="entry name" value="Cation_efflux_TMD_sf"/>
</dbReference>
<evidence type="ECO:0000259" key="7">
    <source>
        <dbReference type="Pfam" id="PF01545"/>
    </source>
</evidence>
<comment type="caution">
    <text evidence="8">The sequence shown here is derived from an EMBL/GenBank/DDBJ whole genome shotgun (WGS) entry which is preliminary data.</text>
</comment>
<dbReference type="SUPFAM" id="SSF161111">
    <property type="entry name" value="Cation efflux protein transmembrane domain-like"/>
    <property type="match status" value="1"/>
</dbReference>
<dbReference type="EMBL" id="JBHUPD010000001">
    <property type="protein sequence ID" value="MFD2872078.1"/>
    <property type="molecule type" value="Genomic_DNA"/>
</dbReference>
<evidence type="ECO:0000313" key="9">
    <source>
        <dbReference type="Proteomes" id="UP001597557"/>
    </source>
</evidence>
<keyword evidence="2" id="KW-0813">Transport</keyword>
<keyword evidence="9" id="KW-1185">Reference proteome</keyword>
<keyword evidence="4 6" id="KW-1133">Transmembrane helix</keyword>
<proteinExistence type="predicted"/>
<dbReference type="Gene3D" id="3.30.70.1350">
    <property type="entry name" value="Cation efflux protein, cytoplasmic domain"/>
    <property type="match status" value="1"/>
</dbReference>
<evidence type="ECO:0000313" key="8">
    <source>
        <dbReference type="EMBL" id="MFD2872078.1"/>
    </source>
</evidence>
<feature type="transmembrane region" description="Helical" evidence="6">
    <location>
        <begin position="156"/>
        <end position="179"/>
    </location>
</feature>
<evidence type="ECO:0000256" key="5">
    <source>
        <dbReference type="ARBA" id="ARBA00023136"/>
    </source>
</evidence>
<evidence type="ECO:0000256" key="3">
    <source>
        <dbReference type="ARBA" id="ARBA00022692"/>
    </source>
</evidence>
<dbReference type="InterPro" id="IPR058533">
    <property type="entry name" value="Cation_efflux_TM"/>
</dbReference>
<dbReference type="RefSeq" id="WP_377183391.1">
    <property type="nucleotide sequence ID" value="NZ_JBHUPD010000001.1"/>
</dbReference>
<feature type="transmembrane region" description="Helical" evidence="6">
    <location>
        <begin position="191"/>
        <end position="208"/>
    </location>
</feature>
<dbReference type="PANTHER" id="PTHR13414">
    <property type="entry name" value="HUEL-CATION TRANSPORTER"/>
    <property type="match status" value="1"/>
</dbReference>
<dbReference type="NCBIfam" id="TIGR01297">
    <property type="entry name" value="CDF"/>
    <property type="match status" value="1"/>
</dbReference>
<keyword evidence="5 6" id="KW-0472">Membrane</keyword>
<dbReference type="PANTHER" id="PTHR13414:SF9">
    <property type="entry name" value="PROTON-COUPLED ZINC ANTIPORTER SLC30A9, MITOCHONDRIAL"/>
    <property type="match status" value="1"/>
</dbReference>
<protein>
    <submittedName>
        <fullName evidence="8">Cation diffusion facilitator family transporter</fullName>
    </submittedName>
</protein>
<dbReference type="InterPro" id="IPR040177">
    <property type="entry name" value="SLC30A9"/>
</dbReference>
<dbReference type="SUPFAM" id="SSF160240">
    <property type="entry name" value="Cation efflux protein cytoplasmic domain-like"/>
    <property type="match status" value="1"/>
</dbReference>
<feature type="transmembrane region" description="Helical" evidence="6">
    <location>
        <begin position="112"/>
        <end position="135"/>
    </location>
</feature>
<dbReference type="Gene3D" id="1.20.1510.10">
    <property type="entry name" value="Cation efflux protein transmembrane domain"/>
    <property type="match status" value="1"/>
</dbReference>
<evidence type="ECO:0000256" key="6">
    <source>
        <dbReference type="SAM" id="Phobius"/>
    </source>
</evidence>
<accession>A0ABW5Y9U0</accession>
<organism evidence="8 9">
    <name type="scientific">Mucilaginibacter ximonensis</name>
    <dbReference type="NCBI Taxonomy" id="538021"/>
    <lineage>
        <taxon>Bacteria</taxon>
        <taxon>Pseudomonadati</taxon>
        <taxon>Bacteroidota</taxon>
        <taxon>Sphingobacteriia</taxon>
        <taxon>Sphingobacteriales</taxon>
        <taxon>Sphingobacteriaceae</taxon>
        <taxon>Mucilaginibacter</taxon>
    </lineage>
</organism>